<evidence type="ECO:0000256" key="3">
    <source>
        <dbReference type="SAM" id="MobiDB-lite"/>
    </source>
</evidence>
<dbReference type="InterPro" id="IPR050140">
    <property type="entry name" value="SRY-related_HMG-box_TF-like"/>
</dbReference>
<dbReference type="PANTHER" id="PTHR10270">
    <property type="entry name" value="SOX TRANSCRIPTION FACTOR"/>
    <property type="match status" value="1"/>
</dbReference>
<keyword evidence="1 2" id="KW-0238">DNA-binding</keyword>
<dbReference type="Proteomes" id="UP000050795">
    <property type="component" value="Unassembled WGS sequence"/>
</dbReference>
<evidence type="ECO:0000256" key="1">
    <source>
        <dbReference type="ARBA" id="ARBA00023125"/>
    </source>
</evidence>
<feature type="compositionally biased region" description="Polar residues" evidence="3">
    <location>
        <begin position="105"/>
        <end position="114"/>
    </location>
</feature>
<dbReference type="InterPro" id="IPR036910">
    <property type="entry name" value="HMG_box_dom_sf"/>
</dbReference>
<dbReference type="GO" id="GO:0001228">
    <property type="term" value="F:DNA-binding transcription activator activity, RNA polymerase II-specific"/>
    <property type="evidence" value="ECO:0007669"/>
    <property type="project" value="TreeGrafter"/>
</dbReference>
<organism evidence="5 6">
    <name type="scientific">Trichobilharzia regenti</name>
    <name type="common">Nasal bird schistosome</name>
    <dbReference type="NCBI Taxonomy" id="157069"/>
    <lineage>
        <taxon>Eukaryota</taxon>
        <taxon>Metazoa</taxon>
        <taxon>Spiralia</taxon>
        <taxon>Lophotrochozoa</taxon>
        <taxon>Platyhelminthes</taxon>
        <taxon>Trematoda</taxon>
        <taxon>Digenea</taxon>
        <taxon>Strigeidida</taxon>
        <taxon>Schistosomatoidea</taxon>
        <taxon>Schistosomatidae</taxon>
        <taxon>Trichobilharzia</taxon>
    </lineage>
</organism>
<dbReference type="AlphaFoldDB" id="A0AA85JBG6"/>
<dbReference type="Pfam" id="PF00505">
    <property type="entry name" value="HMG_box"/>
    <property type="match status" value="1"/>
</dbReference>
<dbReference type="WBParaSite" id="TREG1_24480.2">
    <property type="protein sequence ID" value="TREG1_24480.2"/>
    <property type="gene ID" value="TREG1_24480"/>
</dbReference>
<feature type="compositionally biased region" description="Polar residues" evidence="3">
    <location>
        <begin position="122"/>
        <end position="140"/>
    </location>
</feature>
<name>A0AA85JBG6_TRIRE</name>
<proteinExistence type="predicted"/>
<dbReference type="GO" id="GO:0007420">
    <property type="term" value="P:brain development"/>
    <property type="evidence" value="ECO:0007669"/>
    <property type="project" value="TreeGrafter"/>
</dbReference>
<protein>
    <submittedName>
        <fullName evidence="6">RHD domain-containing protein</fullName>
    </submittedName>
</protein>
<evidence type="ECO:0000256" key="2">
    <source>
        <dbReference type="PROSITE-ProRule" id="PRU00267"/>
    </source>
</evidence>
<evidence type="ECO:0000259" key="4">
    <source>
        <dbReference type="PROSITE" id="PS50118"/>
    </source>
</evidence>
<keyword evidence="5" id="KW-1185">Reference proteome</keyword>
<reference evidence="5" key="1">
    <citation type="submission" date="2022-06" db="EMBL/GenBank/DDBJ databases">
        <authorList>
            <person name="Berger JAMES D."/>
            <person name="Berger JAMES D."/>
        </authorList>
    </citation>
    <scope>NUCLEOTIDE SEQUENCE [LARGE SCALE GENOMIC DNA]</scope>
</reference>
<dbReference type="PROSITE" id="PS50118">
    <property type="entry name" value="HMG_BOX_2"/>
    <property type="match status" value="1"/>
</dbReference>
<evidence type="ECO:0000313" key="6">
    <source>
        <dbReference type="WBParaSite" id="TREG1_24480.2"/>
    </source>
</evidence>
<dbReference type="PANTHER" id="PTHR10270:SF323">
    <property type="entry name" value="TRANSCRIPTION FACTOR SOX-14-RELATED"/>
    <property type="match status" value="1"/>
</dbReference>
<dbReference type="SUPFAM" id="SSF47095">
    <property type="entry name" value="HMG-box"/>
    <property type="match status" value="1"/>
</dbReference>
<sequence>MARPEFGRTQDIPLMKKEDLFSTSDTYNFASLSTTTPSCDNHKATKGDEVPHPLTDVYSTSVMLKGNKRINWTTALTPSAQLLETDCCELVSPKKVIVISRRLGRSQSSSPNEKSCTRPLVDSSNDPNSRITPDSSPIVTSPNIFSDGAFDFTTCDQCPELRSKSLDSWIDHLGEYHPVPIHWPSSRAAHLSQTEKRYPYTTVVGSNKKRKATAIPRPLNSFMIFAQYLRRLILHWFPNAPNVHISQRVGQLWKQLDTKMRNKYIDEACRLQRLHAIEFPAYKYQPRKRTGSGNSTVIINYNNSNKNKNDELISKSNVTSVKSKSMRHNSDENSNCNLKISLRQDYDENRDCHHAQSPLHKPEKVTVNPVVCNRDYSQSCLQLNNRLNIELKQPVEVGCVVSNQYDTRGFLSSNLKDNLIFKENKEIDETMTLLVSGGGNSGHGRTYRVHKVIPCRSVDRINESYISPTPVNHGSQIKEIRIVNMQSQTVQQLFNRQPVLCHAVLYEPLKATIVRPTVVPIKTDTAISNNLLRDTNVNNLNFRPVTTQTTTTTTSLSPNSSSTVEFDYNMPHSNSTSEVDFENIDSQFTGIPNANNNNNTANYSGERLTTKQPGLNSYGSINQEVVISDGNISSKKIFIVKSNTSPCEFDEVDGKSFTPESHYQRNIGSFSGSTKFKRENDDVDTALSFNDIDTYKSGASLDDLEEITLFPCEAANDGFQARDIPNDFSENPSSFSKLNNIPNYEQMTSPLYTDTTTCTNTLTQINSLPSIESWTFGTSKSF</sequence>
<dbReference type="GO" id="GO:0030182">
    <property type="term" value="P:neuron differentiation"/>
    <property type="evidence" value="ECO:0007669"/>
    <property type="project" value="TreeGrafter"/>
</dbReference>
<keyword evidence="2" id="KW-0539">Nucleus</keyword>
<dbReference type="SMART" id="SM00398">
    <property type="entry name" value="HMG"/>
    <property type="match status" value="1"/>
</dbReference>
<accession>A0AA85JBG6</accession>
<dbReference type="GO" id="GO:0005634">
    <property type="term" value="C:nucleus"/>
    <property type="evidence" value="ECO:0007669"/>
    <property type="project" value="UniProtKB-UniRule"/>
</dbReference>
<evidence type="ECO:0000313" key="5">
    <source>
        <dbReference type="Proteomes" id="UP000050795"/>
    </source>
</evidence>
<feature type="domain" description="HMG box" evidence="4">
    <location>
        <begin position="215"/>
        <end position="283"/>
    </location>
</feature>
<dbReference type="InterPro" id="IPR009071">
    <property type="entry name" value="HMG_box_dom"/>
</dbReference>
<reference evidence="6" key="2">
    <citation type="submission" date="2023-11" db="UniProtKB">
        <authorList>
            <consortium name="WormBaseParasite"/>
        </authorList>
    </citation>
    <scope>IDENTIFICATION</scope>
</reference>
<dbReference type="GO" id="GO:0000978">
    <property type="term" value="F:RNA polymerase II cis-regulatory region sequence-specific DNA binding"/>
    <property type="evidence" value="ECO:0007669"/>
    <property type="project" value="TreeGrafter"/>
</dbReference>
<feature type="region of interest" description="Disordered" evidence="3">
    <location>
        <begin position="103"/>
        <end position="140"/>
    </location>
</feature>
<dbReference type="GO" id="GO:0000122">
    <property type="term" value="P:negative regulation of transcription by RNA polymerase II"/>
    <property type="evidence" value="ECO:0007669"/>
    <property type="project" value="TreeGrafter"/>
</dbReference>
<dbReference type="Gene3D" id="1.10.30.10">
    <property type="entry name" value="High mobility group box domain"/>
    <property type="match status" value="1"/>
</dbReference>
<feature type="DNA-binding region" description="HMG box" evidence="2">
    <location>
        <begin position="215"/>
        <end position="283"/>
    </location>
</feature>